<proteinExistence type="inferred from homology"/>
<keyword evidence="3 5" id="KW-0862">Zinc</keyword>
<dbReference type="GO" id="GO:0016616">
    <property type="term" value="F:oxidoreductase activity, acting on the CH-OH group of donors, NAD or NADP as acceptor"/>
    <property type="evidence" value="ECO:0007669"/>
    <property type="project" value="InterPro"/>
</dbReference>
<dbReference type="SUPFAM" id="SSF50129">
    <property type="entry name" value="GroES-like"/>
    <property type="match status" value="2"/>
</dbReference>
<dbReference type="PROSITE" id="PS00059">
    <property type="entry name" value="ADH_ZINC"/>
    <property type="match status" value="1"/>
</dbReference>
<dbReference type="STRING" id="6832.A0A553N8J7"/>
<feature type="domain" description="Enoyl reductase (ER)" evidence="6">
    <location>
        <begin position="14"/>
        <end position="341"/>
    </location>
</feature>
<evidence type="ECO:0000256" key="1">
    <source>
        <dbReference type="ARBA" id="ARBA00001947"/>
    </source>
</evidence>
<dbReference type="Pfam" id="PF00107">
    <property type="entry name" value="ADH_zinc_N"/>
    <property type="match status" value="2"/>
</dbReference>
<dbReference type="AlphaFoldDB" id="A0A553N8J7"/>
<evidence type="ECO:0000256" key="5">
    <source>
        <dbReference type="RuleBase" id="RU361277"/>
    </source>
</evidence>
<dbReference type="InterPro" id="IPR036291">
    <property type="entry name" value="NAD(P)-bd_dom_sf"/>
</dbReference>
<evidence type="ECO:0000256" key="4">
    <source>
        <dbReference type="ARBA" id="ARBA00023002"/>
    </source>
</evidence>
<dbReference type="InterPro" id="IPR020843">
    <property type="entry name" value="ER"/>
</dbReference>
<reference evidence="7 8" key="1">
    <citation type="journal article" date="2018" name="Nat. Ecol. Evol.">
        <title>Genomic signatures of mitonuclear coevolution across populations of Tigriopus californicus.</title>
        <authorList>
            <person name="Barreto F.S."/>
            <person name="Watson E.T."/>
            <person name="Lima T.G."/>
            <person name="Willett C.S."/>
            <person name="Edmands S."/>
            <person name="Li W."/>
            <person name="Burton R.S."/>
        </authorList>
    </citation>
    <scope>NUCLEOTIDE SEQUENCE [LARGE SCALE GENOMIC DNA]</scope>
    <source>
        <strain evidence="7 8">San Diego</strain>
    </source>
</reference>
<dbReference type="FunFam" id="3.40.50.720:FF:000022">
    <property type="entry name" value="Cinnamyl alcohol dehydrogenase"/>
    <property type="match status" value="2"/>
</dbReference>
<evidence type="ECO:0000259" key="6">
    <source>
        <dbReference type="SMART" id="SM00829"/>
    </source>
</evidence>
<keyword evidence="4" id="KW-0560">Oxidoreductase</keyword>
<evidence type="ECO:0000256" key="3">
    <source>
        <dbReference type="ARBA" id="ARBA00022833"/>
    </source>
</evidence>
<evidence type="ECO:0000313" key="8">
    <source>
        <dbReference type="Proteomes" id="UP000318571"/>
    </source>
</evidence>
<dbReference type="Gene3D" id="3.90.180.10">
    <property type="entry name" value="Medium-chain alcohol dehydrogenases, catalytic domain"/>
    <property type="match status" value="2"/>
</dbReference>
<organism evidence="7 8">
    <name type="scientific">Tigriopus californicus</name>
    <name type="common">Marine copepod</name>
    <dbReference type="NCBI Taxonomy" id="6832"/>
    <lineage>
        <taxon>Eukaryota</taxon>
        <taxon>Metazoa</taxon>
        <taxon>Ecdysozoa</taxon>
        <taxon>Arthropoda</taxon>
        <taxon>Crustacea</taxon>
        <taxon>Multicrustacea</taxon>
        <taxon>Hexanauplia</taxon>
        <taxon>Copepoda</taxon>
        <taxon>Harpacticoida</taxon>
        <taxon>Harpacticidae</taxon>
        <taxon>Tigriopus</taxon>
    </lineage>
</organism>
<dbReference type="CDD" id="cd05283">
    <property type="entry name" value="CAD1"/>
    <property type="match status" value="2"/>
</dbReference>
<evidence type="ECO:0000313" key="7">
    <source>
        <dbReference type="EMBL" id="TRY61758.1"/>
    </source>
</evidence>
<dbReference type="OMA" id="PHYHERP"/>
<comment type="cofactor">
    <cofactor evidence="1 5">
        <name>Zn(2+)</name>
        <dbReference type="ChEBI" id="CHEBI:29105"/>
    </cofactor>
</comment>
<comment type="caution">
    <text evidence="7">The sequence shown here is derived from an EMBL/GenBank/DDBJ whole genome shotgun (WGS) entry which is preliminary data.</text>
</comment>
<dbReference type="InterPro" id="IPR011032">
    <property type="entry name" value="GroES-like_sf"/>
</dbReference>
<dbReference type="InterPro" id="IPR002328">
    <property type="entry name" value="ADH_Zn_CS"/>
</dbReference>
<evidence type="ECO:0000256" key="2">
    <source>
        <dbReference type="ARBA" id="ARBA00022723"/>
    </source>
</evidence>
<dbReference type="Pfam" id="PF08240">
    <property type="entry name" value="ADH_N"/>
    <property type="match status" value="2"/>
</dbReference>
<keyword evidence="2 5" id="KW-0479">Metal-binding</keyword>
<dbReference type="InterPro" id="IPR013149">
    <property type="entry name" value="ADH-like_C"/>
</dbReference>
<comment type="similarity">
    <text evidence="5">Belongs to the zinc-containing alcohol dehydrogenase family.</text>
</comment>
<dbReference type="Gene3D" id="3.40.50.720">
    <property type="entry name" value="NAD(P)-binding Rossmann-like Domain"/>
    <property type="match status" value="2"/>
</dbReference>
<dbReference type="Proteomes" id="UP000318571">
    <property type="component" value="Chromosome 8"/>
</dbReference>
<dbReference type="PANTHER" id="PTHR42683">
    <property type="entry name" value="ALDEHYDE REDUCTASE"/>
    <property type="match status" value="1"/>
</dbReference>
<protein>
    <recommendedName>
        <fullName evidence="6">Enoyl reductase (ER) domain-containing protein</fullName>
    </recommendedName>
</protein>
<keyword evidence="8" id="KW-1185">Reference proteome</keyword>
<dbReference type="InterPro" id="IPR047109">
    <property type="entry name" value="CAD-like"/>
</dbReference>
<sequence>MYQTTGFARKTLGGTFEKIDIERNEVGPEDVEFEIKYCGICHSDVHIADNLFGETKYPIVPGHELAGIVSKIGDKVTKYKIGDHVGVGCIVDSCMKCDSCSKGDEHICAKGFSMTYDSDTKHGHIATNTGYTFGGYSEKITMNERYVVAIPDGFDLKRAGPVLCAGVTMYSPLKHWGALKGGLKVGIAGIGGLGQMGIRLAAAMGCEVTAISTNVNKKKLVEEIGAKHFVVSTDPESMKAADSSLDLILNTISAPHEMSNYFGLLRRDATIVQLGLVVDNHQVNQMAIMSKRIRVSGCFIGGMVDTQEVIDFCHAKQIKPEVEIITASQLDQVYDKLKAKHDSITRYVGSNVSKFKVGDKVGVGCIVEACLKCEQCQKGCEEYCLNGHTMTYNSDITHNQIRTKTGYTFGGYSQKTTIRQDFIIKVPDSYPLEQAGPVFCAGITMFSPLKHWGALKGGINVGIVGVGGLGQMGIRLAAAMGCKVTAISTSPKKEAAAKSIGASNFVVSSDPKSIAGQAKTLDLILDTVSVSHDINPYLSLLRVDGTMVMIGAALEPQQIRGAQLMFTRNSVAGSIIGGIGTTQECIDFCAKNDIKPSIELITADKLGKVYETLLGKNDSIVRFVLDIDASV</sequence>
<dbReference type="SMART" id="SM00829">
    <property type="entry name" value="PKS_ER"/>
    <property type="match status" value="1"/>
</dbReference>
<gene>
    <name evidence="7" type="ORF">TCAL_01808</name>
</gene>
<dbReference type="EMBL" id="VCGU01000459">
    <property type="protein sequence ID" value="TRY61758.1"/>
    <property type="molecule type" value="Genomic_DNA"/>
</dbReference>
<dbReference type="InterPro" id="IPR013154">
    <property type="entry name" value="ADH-like_N"/>
</dbReference>
<accession>A0A553N8J7</accession>
<name>A0A553N8J7_TIGCA</name>
<dbReference type="SUPFAM" id="SSF51735">
    <property type="entry name" value="NAD(P)-binding Rossmann-fold domains"/>
    <property type="match status" value="2"/>
</dbReference>
<dbReference type="GO" id="GO:0008270">
    <property type="term" value="F:zinc ion binding"/>
    <property type="evidence" value="ECO:0007669"/>
    <property type="project" value="InterPro"/>
</dbReference>